<dbReference type="InterPro" id="IPR009003">
    <property type="entry name" value="Peptidase_S1_PA"/>
</dbReference>
<feature type="domain" description="Peptidase S1" evidence="2">
    <location>
        <begin position="109"/>
        <end position="261"/>
    </location>
</feature>
<protein>
    <recommendedName>
        <fullName evidence="2">Peptidase S1 domain-containing protein</fullName>
    </recommendedName>
</protein>
<evidence type="ECO:0000313" key="4">
    <source>
        <dbReference type="Proteomes" id="UP000439903"/>
    </source>
</evidence>
<evidence type="ECO:0000313" key="3">
    <source>
        <dbReference type="EMBL" id="KAF0500253.1"/>
    </source>
</evidence>
<comment type="caution">
    <text evidence="3">The sequence shown here is derived from an EMBL/GenBank/DDBJ whole genome shotgun (WGS) entry which is preliminary data.</text>
</comment>
<dbReference type="InterPro" id="IPR001254">
    <property type="entry name" value="Trypsin_dom"/>
</dbReference>
<dbReference type="Proteomes" id="UP000439903">
    <property type="component" value="Unassembled WGS sequence"/>
</dbReference>
<dbReference type="GO" id="GO:0006508">
    <property type="term" value="P:proteolysis"/>
    <property type="evidence" value="ECO:0007669"/>
    <property type="project" value="InterPro"/>
</dbReference>
<dbReference type="GO" id="GO:0004252">
    <property type="term" value="F:serine-type endopeptidase activity"/>
    <property type="evidence" value="ECO:0007669"/>
    <property type="project" value="InterPro"/>
</dbReference>
<gene>
    <name evidence="3" type="ORF">F8M41_020311</name>
</gene>
<dbReference type="Pfam" id="PF00089">
    <property type="entry name" value="Trypsin"/>
    <property type="match status" value="1"/>
</dbReference>
<proteinExistence type="predicted"/>
<dbReference type="InterPro" id="IPR043504">
    <property type="entry name" value="Peptidase_S1_PA_chymotrypsin"/>
</dbReference>
<reference evidence="3 4" key="1">
    <citation type="journal article" date="2019" name="Environ. Microbiol.">
        <title>At the nexus of three kingdoms: the genome of the mycorrhizal fungus Gigaspora margarita provides insights into plant, endobacterial and fungal interactions.</title>
        <authorList>
            <person name="Venice F."/>
            <person name="Ghignone S."/>
            <person name="Salvioli di Fossalunga A."/>
            <person name="Amselem J."/>
            <person name="Novero M."/>
            <person name="Xianan X."/>
            <person name="Sedzielewska Toro K."/>
            <person name="Morin E."/>
            <person name="Lipzen A."/>
            <person name="Grigoriev I.V."/>
            <person name="Henrissat B."/>
            <person name="Martin F.M."/>
            <person name="Bonfante P."/>
        </authorList>
    </citation>
    <scope>NUCLEOTIDE SEQUENCE [LARGE SCALE GENOMIC DNA]</scope>
    <source>
        <strain evidence="3 4">BEG34</strain>
    </source>
</reference>
<dbReference type="EMBL" id="WTPW01000554">
    <property type="protein sequence ID" value="KAF0500253.1"/>
    <property type="molecule type" value="Genomic_DNA"/>
</dbReference>
<dbReference type="SUPFAM" id="SSF50494">
    <property type="entry name" value="Trypsin-like serine proteases"/>
    <property type="match status" value="1"/>
</dbReference>
<accession>A0A8H4AIR2</accession>
<sequence>MKLNNVAIRYYEDYAEINRKFLRAARDVEPTPIFVVLSTDTPFTPHTRCISQTQTLSGQTSSGQTSSGQASSGSIIKRTLNGDGIYNEADASVCSLGFWARDNENEILNYLVTAGHCFNDSVSASLQKFDYFPWELQRPYYFLGEMVESDYNISTYDFALINITGRDVGQTTIIRNTDSEKYKELIIEGSNIITSYGAHFCKSGLSSHVTCGYVKGLGAVTAYLKEGEIRENLIYYGQDNFKISCEGDSGGSAFSYLRDLSIVGLNGIHTGAMEDFSESLPLIEILREGELEFVRAQ</sequence>
<feature type="region of interest" description="Disordered" evidence="1">
    <location>
        <begin position="52"/>
        <end position="72"/>
    </location>
</feature>
<dbReference type="Gene3D" id="2.40.10.10">
    <property type="entry name" value="Trypsin-like serine proteases"/>
    <property type="match status" value="2"/>
</dbReference>
<name>A0A8H4AIR2_GIGMA</name>
<organism evidence="3 4">
    <name type="scientific">Gigaspora margarita</name>
    <dbReference type="NCBI Taxonomy" id="4874"/>
    <lineage>
        <taxon>Eukaryota</taxon>
        <taxon>Fungi</taxon>
        <taxon>Fungi incertae sedis</taxon>
        <taxon>Mucoromycota</taxon>
        <taxon>Glomeromycotina</taxon>
        <taxon>Glomeromycetes</taxon>
        <taxon>Diversisporales</taxon>
        <taxon>Gigasporaceae</taxon>
        <taxon>Gigaspora</taxon>
    </lineage>
</organism>
<evidence type="ECO:0000256" key="1">
    <source>
        <dbReference type="SAM" id="MobiDB-lite"/>
    </source>
</evidence>
<evidence type="ECO:0000259" key="2">
    <source>
        <dbReference type="Pfam" id="PF00089"/>
    </source>
</evidence>
<dbReference type="OrthoDB" id="3762657at2759"/>
<keyword evidence="4" id="KW-1185">Reference proteome</keyword>
<dbReference type="AlphaFoldDB" id="A0A8H4AIR2"/>